<dbReference type="GO" id="GO:0016020">
    <property type="term" value="C:membrane"/>
    <property type="evidence" value="ECO:0007669"/>
    <property type="project" value="UniProtKB-SubCell"/>
</dbReference>
<keyword evidence="4 6" id="KW-0472">Membrane</keyword>
<evidence type="ECO:0000256" key="4">
    <source>
        <dbReference type="ARBA" id="ARBA00023136"/>
    </source>
</evidence>
<evidence type="ECO:0000256" key="6">
    <source>
        <dbReference type="SAM" id="Phobius"/>
    </source>
</evidence>
<evidence type="ECO:0000256" key="2">
    <source>
        <dbReference type="ARBA" id="ARBA00022692"/>
    </source>
</evidence>
<dbReference type="InterPro" id="IPR018499">
    <property type="entry name" value="Tetraspanin/Peripherin"/>
</dbReference>
<evidence type="ECO:0000256" key="5">
    <source>
        <dbReference type="SAM" id="MobiDB-lite"/>
    </source>
</evidence>
<keyword evidence="8" id="KW-1185">Reference proteome</keyword>
<sequence>MIPSYAYSQIRYLSLPIPPALALFTLVLPLITGISTRGAYGLIQRSKNEPYQLTIPLIAVIGFQLIYETIVVTLSLTYILPPSSLVCGLHDRWQKLYAQKSSAIRTIQDSFDCCGFKTVGDRSFPFQDSKRPTCAADYHRSSSCWEQWRQAEQTNAGLLLLVAVIVFIVKVLSILSLLTTREDSSWSTPWIRRFKRRANGDAEDPEDDHRASMRRLIEDNANREGYHDGPDESVERGNRSGDQGPRVEPSPLTVTNEWHDEGTSRA</sequence>
<feature type="transmembrane region" description="Helical" evidence="6">
    <location>
        <begin position="156"/>
        <end position="178"/>
    </location>
</feature>
<comment type="subcellular location">
    <subcellularLocation>
        <location evidence="1">Membrane</location>
        <topology evidence="1">Multi-pass membrane protein</topology>
    </subcellularLocation>
</comment>
<reference evidence="7 8" key="1">
    <citation type="submission" date="2015-10" db="EMBL/GenBank/DDBJ databases">
        <title>Full genome of DAOMC 229536 Phialocephala scopiformis, a fungal endophyte of spruce producing the potent anti-insectan compound rugulosin.</title>
        <authorList>
            <consortium name="DOE Joint Genome Institute"/>
            <person name="Walker A.K."/>
            <person name="Frasz S.L."/>
            <person name="Seifert K.A."/>
            <person name="Miller J.D."/>
            <person name="Mondo S.J."/>
            <person name="Labutti K."/>
            <person name="Lipzen A."/>
            <person name="Dockter R."/>
            <person name="Kennedy M."/>
            <person name="Grigoriev I.V."/>
            <person name="Spatafora J.W."/>
        </authorList>
    </citation>
    <scope>NUCLEOTIDE SEQUENCE [LARGE SCALE GENOMIC DNA]</scope>
    <source>
        <strain evidence="7 8">CBS 120377</strain>
    </source>
</reference>
<protein>
    <recommendedName>
        <fullName evidence="9">Tetraspanin Tsp3</fullName>
    </recommendedName>
</protein>
<feature type="compositionally biased region" description="Basic and acidic residues" evidence="5">
    <location>
        <begin position="257"/>
        <end position="266"/>
    </location>
</feature>
<evidence type="ECO:0000313" key="7">
    <source>
        <dbReference type="EMBL" id="KUJ07396.1"/>
    </source>
</evidence>
<feature type="transmembrane region" description="Helical" evidence="6">
    <location>
        <begin position="55"/>
        <end position="80"/>
    </location>
</feature>
<dbReference type="AlphaFoldDB" id="A0A132B4R4"/>
<dbReference type="EMBL" id="KQ947440">
    <property type="protein sequence ID" value="KUJ07396.1"/>
    <property type="molecule type" value="Genomic_DNA"/>
</dbReference>
<dbReference type="InParanoid" id="A0A132B4R4"/>
<feature type="region of interest" description="Disordered" evidence="5">
    <location>
        <begin position="199"/>
        <end position="266"/>
    </location>
</feature>
<dbReference type="GeneID" id="28816749"/>
<dbReference type="Proteomes" id="UP000070700">
    <property type="component" value="Unassembled WGS sequence"/>
</dbReference>
<feature type="transmembrane region" description="Helical" evidence="6">
    <location>
        <begin position="20"/>
        <end position="43"/>
    </location>
</feature>
<evidence type="ECO:0000313" key="8">
    <source>
        <dbReference type="Proteomes" id="UP000070700"/>
    </source>
</evidence>
<keyword evidence="3 6" id="KW-1133">Transmembrane helix</keyword>
<dbReference type="Pfam" id="PF00335">
    <property type="entry name" value="Tetraspanin"/>
    <property type="match status" value="1"/>
</dbReference>
<organism evidence="7 8">
    <name type="scientific">Mollisia scopiformis</name>
    <name type="common">Conifer needle endophyte fungus</name>
    <name type="synonym">Phialocephala scopiformis</name>
    <dbReference type="NCBI Taxonomy" id="149040"/>
    <lineage>
        <taxon>Eukaryota</taxon>
        <taxon>Fungi</taxon>
        <taxon>Dikarya</taxon>
        <taxon>Ascomycota</taxon>
        <taxon>Pezizomycotina</taxon>
        <taxon>Leotiomycetes</taxon>
        <taxon>Helotiales</taxon>
        <taxon>Mollisiaceae</taxon>
        <taxon>Mollisia</taxon>
    </lineage>
</organism>
<dbReference type="OrthoDB" id="71600at2759"/>
<evidence type="ECO:0008006" key="9">
    <source>
        <dbReference type="Google" id="ProtNLM"/>
    </source>
</evidence>
<keyword evidence="2 6" id="KW-0812">Transmembrane</keyword>
<accession>A0A132B4R4</accession>
<evidence type="ECO:0000256" key="1">
    <source>
        <dbReference type="ARBA" id="ARBA00004141"/>
    </source>
</evidence>
<gene>
    <name evidence="7" type="ORF">LY89DRAFT_365263</name>
</gene>
<feature type="compositionally biased region" description="Basic and acidic residues" evidence="5">
    <location>
        <begin position="207"/>
        <end position="239"/>
    </location>
</feature>
<dbReference type="RefSeq" id="XP_018061751.1">
    <property type="nucleotide sequence ID" value="XM_018207023.1"/>
</dbReference>
<name>A0A132B4R4_MOLSC</name>
<evidence type="ECO:0000256" key="3">
    <source>
        <dbReference type="ARBA" id="ARBA00022989"/>
    </source>
</evidence>
<dbReference type="KEGG" id="psco:LY89DRAFT_365263"/>
<proteinExistence type="predicted"/>